<accession>A0AAV4EVV1</accession>
<organism evidence="1 2">
    <name type="scientific">Elysia marginata</name>
    <dbReference type="NCBI Taxonomy" id="1093978"/>
    <lineage>
        <taxon>Eukaryota</taxon>
        <taxon>Metazoa</taxon>
        <taxon>Spiralia</taxon>
        <taxon>Lophotrochozoa</taxon>
        <taxon>Mollusca</taxon>
        <taxon>Gastropoda</taxon>
        <taxon>Heterobranchia</taxon>
        <taxon>Euthyneura</taxon>
        <taxon>Panpulmonata</taxon>
        <taxon>Sacoglossa</taxon>
        <taxon>Placobranchoidea</taxon>
        <taxon>Plakobranchidae</taxon>
        <taxon>Elysia</taxon>
    </lineage>
</organism>
<sequence>MEQPSHPIAYKEAKIITKNKFHHTWQASNRTLYNRKNPSTNSLVGIKLQSSAFATVFRLRTKYCRLLNHDNRLGVSHTDRCPCGCDRQDVEHVLHHSSRAEKWPTELSLQQKLGGNLQYLLTTGDFIGGTDILV</sequence>
<dbReference type="EMBL" id="BMAT01003902">
    <property type="protein sequence ID" value="GFR64631.1"/>
    <property type="molecule type" value="Genomic_DNA"/>
</dbReference>
<protein>
    <submittedName>
        <fullName evidence="1">Uncharacterized protein</fullName>
    </submittedName>
</protein>
<evidence type="ECO:0000313" key="1">
    <source>
        <dbReference type="EMBL" id="GFR64631.1"/>
    </source>
</evidence>
<dbReference type="Proteomes" id="UP000762676">
    <property type="component" value="Unassembled WGS sequence"/>
</dbReference>
<gene>
    <name evidence="1" type="ORF">ElyMa_001927900</name>
</gene>
<reference evidence="1 2" key="1">
    <citation type="journal article" date="2021" name="Elife">
        <title>Chloroplast acquisition without the gene transfer in kleptoplastic sea slugs, Plakobranchus ocellatus.</title>
        <authorList>
            <person name="Maeda T."/>
            <person name="Takahashi S."/>
            <person name="Yoshida T."/>
            <person name="Shimamura S."/>
            <person name="Takaki Y."/>
            <person name="Nagai Y."/>
            <person name="Toyoda A."/>
            <person name="Suzuki Y."/>
            <person name="Arimoto A."/>
            <person name="Ishii H."/>
            <person name="Satoh N."/>
            <person name="Nishiyama T."/>
            <person name="Hasebe M."/>
            <person name="Maruyama T."/>
            <person name="Minagawa J."/>
            <person name="Obokata J."/>
            <person name="Shigenobu S."/>
        </authorList>
    </citation>
    <scope>NUCLEOTIDE SEQUENCE [LARGE SCALE GENOMIC DNA]</scope>
</reference>
<keyword evidence="2" id="KW-1185">Reference proteome</keyword>
<name>A0AAV4EVV1_9GAST</name>
<evidence type="ECO:0000313" key="2">
    <source>
        <dbReference type="Proteomes" id="UP000762676"/>
    </source>
</evidence>
<proteinExistence type="predicted"/>
<comment type="caution">
    <text evidence="1">The sequence shown here is derived from an EMBL/GenBank/DDBJ whole genome shotgun (WGS) entry which is preliminary data.</text>
</comment>
<dbReference type="AlphaFoldDB" id="A0AAV4EVV1"/>